<keyword evidence="5 7" id="KW-0067">ATP-binding</keyword>
<protein>
    <submittedName>
        <fullName evidence="10">MAP kinase kinase (MEK)</fullName>
    </submittedName>
</protein>
<dbReference type="PANTHER" id="PTHR47448">
    <property type="entry name" value="DUAL SPECIFICITY MITOGEN-ACTIVATED PROTEIN KINASE KINASE DSOR1-LIKE PROTEIN"/>
    <property type="match status" value="1"/>
</dbReference>
<dbReference type="Pfam" id="PF00069">
    <property type="entry name" value="Pkinase"/>
    <property type="match status" value="1"/>
</dbReference>
<evidence type="ECO:0000256" key="5">
    <source>
        <dbReference type="ARBA" id="ARBA00022840"/>
    </source>
</evidence>
<dbReference type="GO" id="GO:0005524">
    <property type="term" value="F:ATP binding"/>
    <property type="evidence" value="ECO:0007669"/>
    <property type="project" value="UniProtKB-UniRule"/>
</dbReference>
<evidence type="ECO:0000256" key="1">
    <source>
        <dbReference type="ARBA" id="ARBA00022527"/>
    </source>
</evidence>
<dbReference type="GO" id="GO:0004712">
    <property type="term" value="F:protein serine/threonine/tyrosine kinase activity"/>
    <property type="evidence" value="ECO:0007669"/>
    <property type="project" value="UniProtKB-ARBA"/>
</dbReference>
<evidence type="ECO:0000256" key="7">
    <source>
        <dbReference type="PROSITE-ProRule" id="PRU10141"/>
    </source>
</evidence>
<evidence type="ECO:0000259" key="9">
    <source>
        <dbReference type="PROSITE" id="PS50011"/>
    </source>
</evidence>
<evidence type="ECO:0000313" key="11">
    <source>
        <dbReference type="Proteomes" id="UP001210925"/>
    </source>
</evidence>
<keyword evidence="4 10" id="KW-0418">Kinase</keyword>
<dbReference type="AlphaFoldDB" id="A0AAD5UCY5"/>
<dbReference type="Proteomes" id="UP001210925">
    <property type="component" value="Unassembled WGS sequence"/>
</dbReference>
<feature type="domain" description="Protein kinase" evidence="9">
    <location>
        <begin position="65"/>
        <end position="295"/>
    </location>
</feature>
<dbReference type="GO" id="GO:0004674">
    <property type="term" value="F:protein serine/threonine kinase activity"/>
    <property type="evidence" value="ECO:0007669"/>
    <property type="project" value="UniProtKB-KW"/>
</dbReference>
<name>A0AAD5UCY5_9FUNG</name>
<dbReference type="PROSITE" id="PS50011">
    <property type="entry name" value="PROTEIN_KINASE_DOM"/>
    <property type="match status" value="1"/>
</dbReference>
<dbReference type="PANTHER" id="PTHR47448:SF1">
    <property type="entry name" value="SERINE_THREONINE-PROTEIN KINASE STE7 HOMOLOG"/>
    <property type="match status" value="1"/>
</dbReference>
<feature type="binding site" evidence="7">
    <location>
        <position position="93"/>
    </location>
    <ligand>
        <name>ATP</name>
        <dbReference type="ChEBI" id="CHEBI:30616"/>
    </ligand>
</feature>
<evidence type="ECO:0000256" key="2">
    <source>
        <dbReference type="ARBA" id="ARBA00022679"/>
    </source>
</evidence>
<keyword evidence="2" id="KW-0808">Transferase</keyword>
<comment type="similarity">
    <text evidence="6">Belongs to the protein kinase superfamily. STE Ser/Thr protein kinase family. MAP kinase kinase subfamily.</text>
</comment>
<dbReference type="InterPro" id="IPR017441">
    <property type="entry name" value="Protein_kinase_ATP_BS"/>
</dbReference>
<sequence>MADKTDSPKSTTPARKPKPVRLNLKPGITATAGQDIESPSSILAPQLKEIAIPKSLQLDLKPEDIVTLVELGSGAGGTVSKIIHVEAKNSVRKQILRELQFLHKCNSPYIVSFYGAFLFEGDISICMEFMNCGSLDQVYKKTGNVPEDVAGKIGYATLAGLAYVYDEHRIIHRGEVKIGDFGVSGQTINSVANTFVGTSGYMSPERIQGESYTSASDVWSLGMTLVELVIGKFPFPPNGQPLSVFELLEYIVHEPVPTLPKGEFSPEFEKFIARSLTKDQTQRPTPSELLKDPYCVMIAAKDVDMTSFVKVLYKE</sequence>
<reference evidence="10" key="1">
    <citation type="submission" date="2020-05" db="EMBL/GenBank/DDBJ databases">
        <title>Phylogenomic resolution of chytrid fungi.</title>
        <authorList>
            <person name="Stajich J.E."/>
            <person name="Amses K."/>
            <person name="Simmons R."/>
            <person name="Seto K."/>
            <person name="Myers J."/>
            <person name="Bonds A."/>
            <person name="Quandt C.A."/>
            <person name="Barry K."/>
            <person name="Liu P."/>
            <person name="Grigoriev I."/>
            <person name="Longcore J.E."/>
            <person name="James T.Y."/>
        </authorList>
    </citation>
    <scope>NUCLEOTIDE SEQUENCE</scope>
    <source>
        <strain evidence="10">PLAUS21</strain>
    </source>
</reference>
<feature type="region of interest" description="Disordered" evidence="8">
    <location>
        <begin position="1"/>
        <end position="21"/>
    </location>
</feature>
<keyword evidence="3 7" id="KW-0547">Nucleotide-binding</keyword>
<dbReference type="InterPro" id="IPR050915">
    <property type="entry name" value="MAP_kinase_kinase"/>
</dbReference>
<dbReference type="InterPro" id="IPR011009">
    <property type="entry name" value="Kinase-like_dom_sf"/>
</dbReference>
<keyword evidence="11" id="KW-1185">Reference proteome</keyword>
<dbReference type="EMBL" id="JADGKB010000084">
    <property type="protein sequence ID" value="KAJ3254501.1"/>
    <property type="molecule type" value="Genomic_DNA"/>
</dbReference>
<dbReference type="Gene3D" id="3.30.200.20">
    <property type="entry name" value="Phosphorylase Kinase, domain 1"/>
    <property type="match status" value="1"/>
</dbReference>
<dbReference type="SUPFAM" id="SSF56112">
    <property type="entry name" value="Protein kinase-like (PK-like)"/>
    <property type="match status" value="1"/>
</dbReference>
<comment type="caution">
    <text evidence="10">The sequence shown here is derived from an EMBL/GenBank/DDBJ whole genome shotgun (WGS) entry which is preliminary data.</text>
</comment>
<evidence type="ECO:0000256" key="3">
    <source>
        <dbReference type="ARBA" id="ARBA00022741"/>
    </source>
</evidence>
<keyword evidence="1" id="KW-0723">Serine/threonine-protein kinase</keyword>
<evidence type="ECO:0000256" key="6">
    <source>
        <dbReference type="ARBA" id="ARBA00038035"/>
    </source>
</evidence>
<dbReference type="Gene3D" id="1.10.510.10">
    <property type="entry name" value="Transferase(Phosphotransferase) domain 1"/>
    <property type="match status" value="1"/>
</dbReference>
<dbReference type="PROSITE" id="PS00107">
    <property type="entry name" value="PROTEIN_KINASE_ATP"/>
    <property type="match status" value="1"/>
</dbReference>
<organism evidence="10 11">
    <name type="scientific">Boothiomyces macroporosus</name>
    <dbReference type="NCBI Taxonomy" id="261099"/>
    <lineage>
        <taxon>Eukaryota</taxon>
        <taxon>Fungi</taxon>
        <taxon>Fungi incertae sedis</taxon>
        <taxon>Chytridiomycota</taxon>
        <taxon>Chytridiomycota incertae sedis</taxon>
        <taxon>Chytridiomycetes</taxon>
        <taxon>Rhizophydiales</taxon>
        <taxon>Terramycetaceae</taxon>
        <taxon>Boothiomyces</taxon>
    </lineage>
</organism>
<evidence type="ECO:0000256" key="4">
    <source>
        <dbReference type="ARBA" id="ARBA00022777"/>
    </source>
</evidence>
<evidence type="ECO:0000256" key="8">
    <source>
        <dbReference type="SAM" id="MobiDB-lite"/>
    </source>
</evidence>
<proteinExistence type="inferred from homology"/>
<accession>A0AAD5UCY5</accession>
<evidence type="ECO:0000313" key="10">
    <source>
        <dbReference type="EMBL" id="KAJ3254501.1"/>
    </source>
</evidence>
<gene>
    <name evidence="10" type="primary">STE7_2</name>
    <name evidence="10" type="ORF">HK103_007137</name>
</gene>
<dbReference type="GO" id="GO:0007165">
    <property type="term" value="P:signal transduction"/>
    <property type="evidence" value="ECO:0007669"/>
    <property type="project" value="UniProtKB-ARBA"/>
</dbReference>
<dbReference type="InterPro" id="IPR000719">
    <property type="entry name" value="Prot_kinase_dom"/>
</dbReference>